<sequence>MKADDFLFGRRIRQNHALEHATITILSERVPDLSVSARSSSDGFIVFGDVDLGELRRASEEALHRLQAGEAELAIHPNCGTNLAVGVSLVTLGTLLALMSSQVRTRVATAAASSLAGWVAARPVGEYVQRHFTTLPDLQGVRVTEIARRKFFGLTYIDVRTVQE</sequence>
<evidence type="ECO:0000313" key="2">
    <source>
        <dbReference type="Proteomes" id="UP000597444"/>
    </source>
</evidence>
<organism evidence="1 2">
    <name type="scientific">Reticulibacter mediterranei</name>
    <dbReference type="NCBI Taxonomy" id="2778369"/>
    <lineage>
        <taxon>Bacteria</taxon>
        <taxon>Bacillati</taxon>
        <taxon>Chloroflexota</taxon>
        <taxon>Ktedonobacteria</taxon>
        <taxon>Ktedonobacterales</taxon>
        <taxon>Reticulibacteraceae</taxon>
        <taxon>Reticulibacter</taxon>
    </lineage>
</organism>
<keyword evidence="2" id="KW-1185">Reference proteome</keyword>
<proteinExistence type="predicted"/>
<dbReference type="AlphaFoldDB" id="A0A8J3IN79"/>
<reference evidence="1" key="1">
    <citation type="submission" date="2020-10" db="EMBL/GenBank/DDBJ databases">
        <title>Taxonomic study of unclassified bacteria belonging to the class Ktedonobacteria.</title>
        <authorList>
            <person name="Yabe S."/>
            <person name="Wang C.M."/>
            <person name="Zheng Y."/>
            <person name="Sakai Y."/>
            <person name="Cavaletti L."/>
            <person name="Monciardini P."/>
            <person name="Donadio S."/>
        </authorList>
    </citation>
    <scope>NUCLEOTIDE SEQUENCE</scope>
    <source>
        <strain evidence="1">ID150040</strain>
    </source>
</reference>
<accession>A0A8J3IN79</accession>
<evidence type="ECO:0000313" key="1">
    <source>
        <dbReference type="EMBL" id="GHO94137.1"/>
    </source>
</evidence>
<name>A0A8J3IN79_9CHLR</name>
<protein>
    <submittedName>
        <fullName evidence="1">Uncharacterized protein</fullName>
    </submittedName>
</protein>
<dbReference type="EMBL" id="BNJK01000001">
    <property type="protein sequence ID" value="GHO94137.1"/>
    <property type="molecule type" value="Genomic_DNA"/>
</dbReference>
<dbReference type="RefSeq" id="WP_220204895.1">
    <property type="nucleotide sequence ID" value="NZ_BNJK01000001.1"/>
</dbReference>
<dbReference type="Proteomes" id="UP000597444">
    <property type="component" value="Unassembled WGS sequence"/>
</dbReference>
<gene>
    <name evidence="1" type="ORF">KSF_041850</name>
</gene>
<dbReference type="Pfam" id="PF19928">
    <property type="entry name" value="DUF6391"/>
    <property type="match status" value="1"/>
</dbReference>
<comment type="caution">
    <text evidence="1">The sequence shown here is derived from an EMBL/GenBank/DDBJ whole genome shotgun (WGS) entry which is preliminary data.</text>
</comment>